<dbReference type="EMBL" id="CWJL01000006">
    <property type="protein sequence ID" value="CRY65916.1"/>
    <property type="molecule type" value="Genomic_DNA"/>
</dbReference>
<sequence>MATKSFHFSQMADLRAEGVCSLHASFSLSINVTESGVKEGKKLYLSASLLCNAAKAYGSGKIIPWCTVKNNIDNKKYVLDGKGRSFALKHDDILIGECSFLIPIKKNTSPSLEIEAGYVLDTGYTGTIKPFPGKMSRRIVLNRFKDNLL</sequence>
<reference evidence="4" key="1">
    <citation type="submission" date="2015-03" db="EMBL/GenBank/DDBJ databases">
        <authorList>
            <consortium name="Pathogen Informatics"/>
        </authorList>
    </citation>
    <scope>NUCLEOTIDE SEQUENCE [LARGE SCALE GENOMIC DNA]</scope>
    <source>
        <strain evidence="4">A125KOH2</strain>
    </source>
</reference>
<dbReference type="AlphaFoldDB" id="A0A0T9NNQ8"/>
<dbReference type="EMBL" id="CQAZ01000004">
    <property type="protein sequence ID" value="CNH22168.1"/>
    <property type="molecule type" value="Genomic_DNA"/>
</dbReference>
<reference evidence="2 3" key="3">
    <citation type="submission" date="2015-03" db="EMBL/GenBank/DDBJ databases">
        <authorList>
            <consortium name="Pathogen Informatics"/>
            <person name="Murphy D."/>
        </authorList>
    </citation>
    <scope>NUCLEOTIDE SEQUENCE [LARGE SCALE GENOMIC DNA]</scope>
    <source>
        <strain evidence="2">Type strain: CIP110230</strain>
        <strain evidence="3">type strain: CIP110230</strain>
    </source>
</reference>
<protein>
    <submittedName>
        <fullName evidence="1">Uncharacterized protein</fullName>
    </submittedName>
</protein>
<evidence type="ECO:0000313" key="2">
    <source>
        <dbReference type="EMBL" id="CRY65916.1"/>
    </source>
</evidence>
<reference evidence="1" key="2">
    <citation type="submission" date="2015-03" db="EMBL/GenBank/DDBJ databases">
        <authorList>
            <person name="Murphy D."/>
        </authorList>
    </citation>
    <scope>NUCLEOTIDE SEQUENCE [LARGE SCALE GENOMIC DNA]</scope>
    <source>
        <strain evidence="1">A125KOH2</strain>
    </source>
</reference>
<evidence type="ECO:0000313" key="4">
    <source>
        <dbReference type="Proteomes" id="UP000045840"/>
    </source>
</evidence>
<keyword evidence="3" id="KW-1185">Reference proteome</keyword>
<organism evidence="1 4">
    <name type="scientific">Yersinia pekkanenii</name>
    <dbReference type="NCBI Taxonomy" id="1288385"/>
    <lineage>
        <taxon>Bacteria</taxon>
        <taxon>Pseudomonadati</taxon>
        <taxon>Pseudomonadota</taxon>
        <taxon>Gammaproteobacteria</taxon>
        <taxon>Enterobacterales</taxon>
        <taxon>Yersiniaceae</taxon>
        <taxon>Yersinia</taxon>
    </lineage>
</organism>
<evidence type="ECO:0000313" key="1">
    <source>
        <dbReference type="EMBL" id="CNH22168.1"/>
    </source>
</evidence>
<proteinExistence type="predicted"/>
<gene>
    <name evidence="1" type="ORF">ERS008529_00689</name>
    <name evidence="2" type="ORF">ERS137968_01562</name>
</gene>
<dbReference type="OrthoDB" id="6555652at2"/>
<name>A0A0T9NNQ8_9GAMM</name>
<dbReference type="Proteomes" id="UP000044625">
    <property type="component" value="Unassembled WGS sequence"/>
</dbReference>
<dbReference type="RefSeq" id="WP_049609808.1">
    <property type="nucleotide sequence ID" value="NZ_CAWMMU010000006.1"/>
</dbReference>
<dbReference type="Proteomes" id="UP000045840">
    <property type="component" value="Unassembled WGS sequence"/>
</dbReference>
<evidence type="ECO:0000313" key="3">
    <source>
        <dbReference type="Proteomes" id="UP000044625"/>
    </source>
</evidence>
<accession>A0A0T9NNQ8</accession>